<protein>
    <submittedName>
        <fullName evidence="1">Uncharacterized protein</fullName>
    </submittedName>
</protein>
<dbReference type="EnsemblMetazoa" id="ENSAATROPT011777">
    <property type="protein sequence ID" value="ENSAATROPP010665"/>
    <property type="gene ID" value="ENSAATROPG009595"/>
</dbReference>
<evidence type="ECO:0000313" key="2">
    <source>
        <dbReference type="Proteomes" id="UP000075880"/>
    </source>
</evidence>
<sequence>MYPGSVPSRFISSSPCTVCRFCRAVAPTWSKVSALFYIIHSSPFVCIQSIAGDVAGVPKRLIALDVLNLLHEEFDDTRLHFATRYLQLMRRFSLYGFLRPTEIRAIIAPYLALPKIFPEPDVRHTFAAKSMVLLELFLLANLLNDPQGLAEELQRACAEFRATPAGKQQP</sequence>
<proteinExistence type="predicted"/>
<keyword evidence="2" id="KW-1185">Reference proteome</keyword>
<reference evidence="1" key="1">
    <citation type="submission" date="2024-04" db="UniProtKB">
        <authorList>
            <consortium name="EnsemblMetazoa"/>
        </authorList>
    </citation>
    <scope>IDENTIFICATION</scope>
    <source>
        <strain evidence="1">EBRO</strain>
    </source>
</reference>
<evidence type="ECO:0000313" key="1">
    <source>
        <dbReference type="EnsemblMetazoa" id="ENSAATROPP010665"/>
    </source>
</evidence>
<dbReference type="Proteomes" id="UP000075880">
    <property type="component" value="Unassembled WGS sequence"/>
</dbReference>
<organism evidence="1 2">
    <name type="scientific">Anopheles atroparvus</name>
    <name type="common">European mosquito</name>
    <dbReference type="NCBI Taxonomy" id="41427"/>
    <lineage>
        <taxon>Eukaryota</taxon>
        <taxon>Metazoa</taxon>
        <taxon>Ecdysozoa</taxon>
        <taxon>Arthropoda</taxon>
        <taxon>Hexapoda</taxon>
        <taxon>Insecta</taxon>
        <taxon>Pterygota</taxon>
        <taxon>Neoptera</taxon>
        <taxon>Endopterygota</taxon>
        <taxon>Diptera</taxon>
        <taxon>Nematocera</taxon>
        <taxon>Culicoidea</taxon>
        <taxon>Culicidae</taxon>
        <taxon>Anophelinae</taxon>
        <taxon>Anopheles</taxon>
    </lineage>
</organism>
<accession>A0AAG5DIA4</accession>
<dbReference type="AlphaFoldDB" id="A0AAG5DIA4"/>
<name>A0AAG5DIA4_ANOAO</name>